<evidence type="ECO:0000256" key="4">
    <source>
        <dbReference type="SAM" id="MobiDB-lite"/>
    </source>
</evidence>
<evidence type="ECO:0000313" key="6">
    <source>
        <dbReference type="EMBL" id="SPO39893.1"/>
    </source>
</evidence>
<feature type="compositionally biased region" description="Basic residues" evidence="4">
    <location>
        <begin position="282"/>
        <end position="300"/>
    </location>
</feature>
<evidence type="ECO:0000259" key="5">
    <source>
        <dbReference type="PROSITE" id="PS50048"/>
    </source>
</evidence>
<dbReference type="Pfam" id="PF04082">
    <property type="entry name" value="Fungal_trans"/>
    <property type="match status" value="1"/>
</dbReference>
<dbReference type="PANTHER" id="PTHR31001">
    <property type="entry name" value="UNCHARACTERIZED TRANSCRIPTIONAL REGULATORY PROTEIN"/>
    <property type="match status" value="1"/>
</dbReference>
<dbReference type="Pfam" id="PF00172">
    <property type="entry name" value="Zn_clus"/>
    <property type="match status" value="1"/>
</dbReference>
<feature type="compositionally biased region" description="Basic and acidic residues" evidence="4">
    <location>
        <begin position="994"/>
        <end position="1003"/>
    </location>
</feature>
<dbReference type="OrthoDB" id="424974at2759"/>
<feature type="compositionally biased region" description="Basic and acidic residues" evidence="4">
    <location>
        <begin position="244"/>
        <end position="254"/>
    </location>
</feature>
<dbReference type="PROSITE" id="PS00463">
    <property type="entry name" value="ZN2_CY6_FUNGAL_1"/>
    <property type="match status" value="1"/>
</dbReference>
<dbReference type="GO" id="GO:0006351">
    <property type="term" value="P:DNA-templated transcription"/>
    <property type="evidence" value="ECO:0007669"/>
    <property type="project" value="InterPro"/>
</dbReference>
<feature type="region of interest" description="Disordered" evidence="4">
    <location>
        <begin position="1203"/>
        <end position="1289"/>
    </location>
</feature>
<feature type="compositionally biased region" description="Low complexity" evidence="4">
    <location>
        <begin position="48"/>
        <end position="62"/>
    </location>
</feature>
<organism evidence="6 7">
    <name type="scientific">Pseudozyma flocculosa</name>
    <dbReference type="NCBI Taxonomy" id="84751"/>
    <lineage>
        <taxon>Eukaryota</taxon>
        <taxon>Fungi</taxon>
        <taxon>Dikarya</taxon>
        <taxon>Basidiomycota</taxon>
        <taxon>Ustilaginomycotina</taxon>
        <taxon>Ustilaginomycetes</taxon>
        <taxon>Ustilaginales</taxon>
        <taxon>Ustilaginaceae</taxon>
        <taxon>Pseudozyma</taxon>
    </lineage>
</organism>
<accession>A0A5C3F5V6</accession>
<evidence type="ECO:0000313" key="7">
    <source>
        <dbReference type="Proteomes" id="UP000323386"/>
    </source>
</evidence>
<feature type="compositionally biased region" description="Basic and acidic residues" evidence="4">
    <location>
        <begin position="27"/>
        <end position="37"/>
    </location>
</feature>
<evidence type="ECO:0000256" key="3">
    <source>
        <dbReference type="ARBA" id="ARBA00023242"/>
    </source>
</evidence>
<name>A0A5C3F5V6_9BASI</name>
<gene>
    <name evidence="6" type="ORF">PSFLO_05374</name>
</gene>
<dbReference type="SMART" id="SM00906">
    <property type="entry name" value="Fungal_trans"/>
    <property type="match status" value="1"/>
</dbReference>
<dbReference type="SUPFAM" id="SSF81995">
    <property type="entry name" value="beta-sandwich domain of Sec23/24"/>
    <property type="match status" value="1"/>
</dbReference>
<protein>
    <recommendedName>
        <fullName evidence="5">Zn(2)-C6 fungal-type domain-containing protein</fullName>
    </recommendedName>
</protein>
<keyword evidence="7" id="KW-1185">Reference proteome</keyword>
<feature type="compositionally biased region" description="Low complexity" evidence="4">
    <location>
        <begin position="1203"/>
        <end position="1213"/>
    </location>
</feature>
<dbReference type="GO" id="GO:0008270">
    <property type="term" value="F:zinc ion binding"/>
    <property type="evidence" value="ECO:0007669"/>
    <property type="project" value="InterPro"/>
</dbReference>
<feature type="domain" description="Zn(2)-C6 fungal-type" evidence="5">
    <location>
        <begin position="308"/>
        <end position="340"/>
    </location>
</feature>
<dbReference type="SUPFAM" id="SSF57701">
    <property type="entry name" value="Zn2/Cys6 DNA-binding domain"/>
    <property type="match status" value="1"/>
</dbReference>
<feature type="compositionally biased region" description="Low complexity" evidence="4">
    <location>
        <begin position="1237"/>
        <end position="1250"/>
    </location>
</feature>
<feature type="region of interest" description="Disordered" evidence="4">
    <location>
        <begin position="1"/>
        <end position="85"/>
    </location>
</feature>
<dbReference type="CDD" id="cd12148">
    <property type="entry name" value="fungal_TF_MHR"/>
    <property type="match status" value="1"/>
</dbReference>
<dbReference type="InterPro" id="IPR036864">
    <property type="entry name" value="Zn2-C6_fun-type_DNA-bd_sf"/>
</dbReference>
<feature type="region of interest" description="Disordered" evidence="4">
    <location>
        <begin position="1051"/>
        <end position="1127"/>
    </location>
</feature>
<evidence type="ECO:0000256" key="1">
    <source>
        <dbReference type="ARBA" id="ARBA00004123"/>
    </source>
</evidence>
<dbReference type="Gene3D" id="4.10.240.10">
    <property type="entry name" value="Zn(2)-C6 fungal-type DNA-binding domain"/>
    <property type="match status" value="1"/>
</dbReference>
<dbReference type="PANTHER" id="PTHR31001:SF56">
    <property type="entry name" value="ZN(2)-C6 FUNGAL-TYPE DOMAIN-CONTAINING PROTEIN"/>
    <property type="match status" value="1"/>
</dbReference>
<reference evidence="6 7" key="1">
    <citation type="submission" date="2018-03" db="EMBL/GenBank/DDBJ databases">
        <authorList>
            <person name="Guldener U."/>
        </authorList>
    </citation>
    <scope>NUCLEOTIDE SEQUENCE [LARGE SCALE GENOMIC DNA]</scope>
    <source>
        <strain evidence="6 7">DAOM196992</strain>
    </source>
</reference>
<dbReference type="GO" id="GO:0000981">
    <property type="term" value="F:DNA-binding transcription factor activity, RNA polymerase II-specific"/>
    <property type="evidence" value="ECO:0007669"/>
    <property type="project" value="InterPro"/>
</dbReference>
<dbReference type="EMBL" id="OOIP01000016">
    <property type="protein sequence ID" value="SPO39893.1"/>
    <property type="molecule type" value="Genomic_DNA"/>
</dbReference>
<feature type="region of interest" description="Disordered" evidence="4">
    <location>
        <begin position="116"/>
        <end position="300"/>
    </location>
</feature>
<feature type="compositionally biased region" description="Low complexity" evidence="4">
    <location>
        <begin position="1111"/>
        <end position="1127"/>
    </location>
</feature>
<sequence>MADDQQYQHDQQPLHPQPQHDGQAATPHDEQDMHIGDADGTSDAMTGAAALERLAAATAAASAHHHHQQPDANAPDMPQPRLEDVSAVIAAAAANGAFAAAADHGAQHDVDGAHIHDQSNAMDIDEPGATQVQTEVNGGEDRGNIEQAVAIPASEEPQANADVPGTPPVASDHAAPTTKIEGQADTDGSQQQPDPQPQTQQQEQQQEQQQLDGHSLEQSQPQSQPQPQPQQQQSADGTAQPQHGDQEPRVRIASEADGTPSREATDDAGASTSADASTSTPRPKKERAKPKPRSKSATKITRFRKITSCLQCREKKQKCDRVKPVCGNCRENPGDDPCHFIDEEQRRPTSEERAASQHIAVDSPLPLKRKHVSEDTVIAGLSPSGSGLPLLKDRRHAQFLQARRQMVDKLAVAGKDRERDFNARVNAARAAAIADVLFESLIELPSAEQVSSLLYTYKTQVEPFVNVVITDINMARFQSFLRWWHSKPTTMPADPPLVPLLLVVLALALQTHRTSMSFDGKPLSNEKPVPGFECSDERTLLVSAGRCLDALQIACPSAWSSAFQAPIDLIKASLLRGIWHMNELNLQFAGTCFAITTRLAYAAGLHRDPKHWSGMRIEEAQARRNLWWNIVFFEVAHAHRLGQPPCLSHEGFDTGYPDDYDALYALYERAGLADPDPSRVILPAGHKALIPCTPTRNNFDYHWARFRIYHIFLRQSQQLFRFGISSPPDPNLIDDYTRWKELLPQHFKDHFAKREQGAVRPSDECLAKIGAPQPVKGNYDPHGYEEYESYLQGYNLEFMYHQSMITIHRPYIDEQGAWKPPGSVQKSLEVCLSSAEAIIATVSDVLAVEPPFSMFNNCAYFSFNAGLVLAIHCKLDPSSQKHRPSLRAAMVNLQLLADMARLGNIAEQAGRYCNTLKQMLQGSGGDLARLAASITDAAQDTSEIVQGGDTSGVVGALDPSLQGDDAAGPNGTDNASGDGNQPEGAGGATAAGGSDDKASHEGDGFPETFPAYLLPFVGLPPDMSNLGPQADYWSMAGSASGLPFDFALPAAGSSQSSQVPGQADSQGVPQSEATASSDHWDQQQHQQHQPVDEGAAHPATTESHPPMDEPSSSATQSQSAVAAEQTAAEQYQSLYELFASRNDDATRGTEVSHLPDRPMSFSQHYNHQAPAKSLQTQELAHSAGNGHDERLLGANLLSKFYEQTQQQSATRSTAGGGGGGGDAESSDRTDAGMTLDAVASAAESAGGTAAINVPNAEGYDKQQAEQQPQQPGDSAAPTSEAQQLDTQEHNNTIAGVWYALENFSQMLNNRQ</sequence>
<dbReference type="GO" id="GO:0003677">
    <property type="term" value="F:DNA binding"/>
    <property type="evidence" value="ECO:0007669"/>
    <property type="project" value="InterPro"/>
</dbReference>
<dbReference type="PROSITE" id="PS50048">
    <property type="entry name" value="ZN2_CY6_FUNGAL_2"/>
    <property type="match status" value="1"/>
</dbReference>
<dbReference type="Proteomes" id="UP000323386">
    <property type="component" value="Unassembled WGS sequence"/>
</dbReference>
<keyword evidence="2" id="KW-0479">Metal-binding</keyword>
<dbReference type="CDD" id="cd00067">
    <property type="entry name" value="GAL4"/>
    <property type="match status" value="1"/>
</dbReference>
<dbReference type="InterPro" id="IPR007219">
    <property type="entry name" value="XnlR_reg_dom"/>
</dbReference>
<feature type="compositionally biased region" description="Low complexity" evidence="4">
    <location>
        <begin position="218"/>
        <end position="234"/>
    </location>
</feature>
<feature type="compositionally biased region" description="Polar residues" evidence="4">
    <location>
        <begin position="1276"/>
        <end position="1289"/>
    </location>
</feature>
<feature type="region of interest" description="Disordered" evidence="4">
    <location>
        <begin position="1146"/>
        <end position="1187"/>
    </location>
</feature>
<feature type="compositionally biased region" description="Polar residues" evidence="4">
    <location>
        <begin position="1052"/>
        <end position="1077"/>
    </location>
</feature>
<comment type="subcellular location">
    <subcellularLocation>
        <location evidence="1">Nucleus</location>
    </subcellularLocation>
</comment>
<proteinExistence type="predicted"/>
<feature type="compositionally biased region" description="Low complexity" evidence="4">
    <location>
        <begin position="190"/>
        <end position="210"/>
    </location>
</feature>
<dbReference type="InterPro" id="IPR001138">
    <property type="entry name" value="Zn2Cys6_DnaBD"/>
</dbReference>
<evidence type="ECO:0000256" key="2">
    <source>
        <dbReference type="ARBA" id="ARBA00022723"/>
    </source>
</evidence>
<dbReference type="GO" id="GO:0005634">
    <property type="term" value="C:nucleus"/>
    <property type="evidence" value="ECO:0007669"/>
    <property type="project" value="UniProtKB-SubCell"/>
</dbReference>
<dbReference type="SMART" id="SM00066">
    <property type="entry name" value="GAL4"/>
    <property type="match status" value="1"/>
</dbReference>
<keyword evidence="3" id="KW-0539">Nucleus</keyword>
<feature type="region of interest" description="Disordered" evidence="4">
    <location>
        <begin position="942"/>
        <end position="1006"/>
    </location>
</feature>
<dbReference type="InterPro" id="IPR050613">
    <property type="entry name" value="Sec_Metabolite_Reg"/>
</dbReference>
<feature type="compositionally biased region" description="Low complexity" evidence="4">
    <location>
        <begin position="1"/>
        <end position="23"/>
    </location>
</feature>
<feature type="compositionally biased region" description="Low complexity" evidence="4">
    <location>
        <begin position="267"/>
        <end position="281"/>
    </location>
</feature>